<feature type="compositionally biased region" description="Low complexity" evidence="1">
    <location>
        <begin position="222"/>
        <end position="235"/>
    </location>
</feature>
<sequence length="315" mass="33101">MPAPMWREHCGLRGGSRGKGGSLRRHGRGHRRAMGSKHSRKRKRPASTAAALAAAPALQRGSPQIEDFTQQLMDAMAHASATTVGVLQPSTSSSSSSSEEEDGTRYTRGHATAPVAAPAVKDTTASSATATPPAQRSRSRTTSRPSAECSPCNRVARTTPARRASPEGHNIQLRACSIQAACTPPRDEGRPWPGDASRTEAELLQQHGHLSQFNSLYSMPKGSGTHSGSSSSTSGGSEGAVDGGVADGGGSEAGEAEEERRVRRRRRELSEIPPGSLALYTRLAECGVDAVDRPFATCVVRRAQGVVEAWAAGFV</sequence>
<protein>
    <submittedName>
        <fullName evidence="2">Uncharacterized protein</fullName>
    </submittedName>
</protein>
<evidence type="ECO:0000256" key="1">
    <source>
        <dbReference type="SAM" id="MobiDB-lite"/>
    </source>
</evidence>
<comment type="caution">
    <text evidence="2">The sequence shown here is derived from an EMBL/GenBank/DDBJ whole genome shotgun (WGS) entry which is preliminary data.</text>
</comment>
<gene>
    <name evidence="2" type="ORF">Tco025E_02884</name>
</gene>
<dbReference type="OrthoDB" id="251516at2759"/>
<evidence type="ECO:0000313" key="2">
    <source>
        <dbReference type="EMBL" id="RNF23136.1"/>
    </source>
</evidence>
<proteinExistence type="predicted"/>
<dbReference type="Proteomes" id="UP000284403">
    <property type="component" value="Unassembled WGS sequence"/>
</dbReference>
<feature type="compositionally biased region" description="Basic and acidic residues" evidence="1">
    <location>
        <begin position="1"/>
        <end position="11"/>
    </location>
</feature>
<feature type="compositionally biased region" description="Low complexity" evidence="1">
    <location>
        <begin position="46"/>
        <end position="58"/>
    </location>
</feature>
<feature type="compositionally biased region" description="Low complexity" evidence="1">
    <location>
        <begin position="123"/>
        <end position="147"/>
    </location>
</feature>
<name>A0A3R7NJZ6_9TRYP</name>
<feature type="compositionally biased region" description="Basic residues" evidence="1">
    <location>
        <begin position="22"/>
        <end position="45"/>
    </location>
</feature>
<feature type="compositionally biased region" description="Gly residues" evidence="1">
    <location>
        <begin position="236"/>
        <end position="252"/>
    </location>
</feature>
<feature type="region of interest" description="Disordered" evidence="1">
    <location>
        <begin position="214"/>
        <end position="267"/>
    </location>
</feature>
<feature type="compositionally biased region" description="Gly residues" evidence="1">
    <location>
        <begin position="12"/>
        <end position="21"/>
    </location>
</feature>
<dbReference type="EMBL" id="MKKU01000124">
    <property type="protein sequence ID" value="RNF23136.1"/>
    <property type="molecule type" value="Genomic_DNA"/>
</dbReference>
<feature type="region of interest" description="Disordered" evidence="1">
    <location>
        <begin position="83"/>
        <end position="172"/>
    </location>
</feature>
<dbReference type="GeneID" id="40316495"/>
<evidence type="ECO:0000313" key="3">
    <source>
        <dbReference type="Proteomes" id="UP000284403"/>
    </source>
</evidence>
<dbReference type="RefSeq" id="XP_029230046.1">
    <property type="nucleotide sequence ID" value="XM_029369807.1"/>
</dbReference>
<dbReference type="AlphaFoldDB" id="A0A3R7NJZ6"/>
<reference evidence="2 3" key="1">
    <citation type="journal article" date="2018" name="BMC Genomics">
        <title>Genomic comparison of Trypanosoma conorhini and Trypanosoma rangeli to Trypanosoma cruzi strains of high and low virulence.</title>
        <authorList>
            <person name="Bradwell K.R."/>
            <person name="Koparde V.N."/>
            <person name="Matveyev A.V."/>
            <person name="Serrano M.G."/>
            <person name="Alves J.M."/>
            <person name="Parikh H."/>
            <person name="Huang B."/>
            <person name="Lee V."/>
            <person name="Espinosa-Alvarez O."/>
            <person name="Ortiz P.A."/>
            <person name="Costa-Martins A.G."/>
            <person name="Teixeira M.M."/>
            <person name="Buck G.A."/>
        </authorList>
    </citation>
    <scope>NUCLEOTIDE SEQUENCE [LARGE SCALE GENOMIC DNA]</scope>
    <source>
        <strain evidence="2 3">025E</strain>
    </source>
</reference>
<organism evidence="2 3">
    <name type="scientific">Trypanosoma conorhini</name>
    <dbReference type="NCBI Taxonomy" id="83891"/>
    <lineage>
        <taxon>Eukaryota</taxon>
        <taxon>Discoba</taxon>
        <taxon>Euglenozoa</taxon>
        <taxon>Kinetoplastea</taxon>
        <taxon>Metakinetoplastina</taxon>
        <taxon>Trypanosomatida</taxon>
        <taxon>Trypanosomatidae</taxon>
        <taxon>Trypanosoma</taxon>
    </lineage>
</organism>
<feature type="region of interest" description="Disordered" evidence="1">
    <location>
        <begin position="1"/>
        <end position="62"/>
    </location>
</feature>
<keyword evidence="3" id="KW-1185">Reference proteome</keyword>
<accession>A0A3R7NJZ6</accession>